<protein>
    <submittedName>
        <fullName evidence="1">Uncharacterized protein</fullName>
    </submittedName>
</protein>
<dbReference type="EMBL" id="UOFP01000206">
    <property type="protein sequence ID" value="VAW88012.1"/>
    <property type="molecule type" value="Genomic_DNA"/>
</dbReference>
<sequence length="53" mass="5802">MRKSDRVPVLVIILLAGVVTTMFLQGGRAVSEVQVQASYTITTQGWGQVQPRD</sequence>
<proteinExistence type="predicted"/>
<organism evidence="1">
    <name type="scientific">hydrothermal vent metagenome</name>
    <dbReference type="NCBI Taxonomy" id="652676"/>
    <lineage>
        <taxon>unclassified sequences</taxon>
        <taxon>metagenomes</taxon>
        <taxon>ecological metagenomes</taxon>
    </lineage>
</organism>
<evidence type="ECO:0000313" key="1">
    <source>
        <dbReference type="EMBL" id="VAW88012.1"/>
    </source>
</evidence>
<accession>A0A3B0ZKX1</accession>
<name>A0A3B0ZKX1_9ZZZZ</name>
<dbReference type="AlphaFoldDB" id="A0A3B0ZKX1"/>
<gene>
    <name evidence="1" type="ORF">MNBD_GAMMA18-432</name>
</gene>
<reference evidence="1" key="1">
    <citation type="submission" date="2018-06" db="EMBL/GenBank/DDBJ databases">
        <authorList>
            <person name="Zhirakovskaya E."/>
        </authorList>
    </citation>
    <scope>NUCLEOTIDE SEQUENCE</scope>
</reference>